<proteinExistence type="predicted"/>
<comment type="caution">
    <text evidence="1">The sequence shown here is derived from an EMBL/GenBank/DDBJ whole genome shotgun (WGS) entry which is preliminary data.</text>
</comment>
<protein>
    <submittedName>
        <fullName evidence="1">FxLD family lantipeptide</fullName>
    </submittedName>
</protein>
<dbReference type="NCBIfam" id="TIGR04363">
    <property type="entry name" value="LD_lanti_pre"/>
    <property type="match status" value="1"/>
</dbReference>
<reference evidence="1 2" key="1">
    <citation type="submission" date="2021-03" db="EMBL/GenBank/DDBJ databases">
        <title>Sequencing the genomes of 1000 actinobacteria strains.</title>
        <authorList>
            <person name="Klenk H.-P."/>
        </authorList>
    </citation>
    <scope>NUCLEOTIDE SEQUENCE [LARGE SCALE GENOMIC DNA]</scope>
    <source>
        <strain evidence="1 2">DSM 18824</strain>
    </source>
</reference>
<dbReference type="InterPro" id="IPR027575">
    <property type="entry name" value="LD_lanti_pre"/>
</dbReference>
<dbReference type="Proteomes" id="UP000755585">
    <property type="component" value="Unassembled WGS sequence"/>
</dbReference>
<evidence type="ECO:0000313" key="1">
    <source>
        <dbReference type="EMBL" id="MBP2353309.1"/>
    </source>
</evidence>
<sequence length="53" mass="5616">MTHHLQATTAIPDTDFDLDLSIVSSGPVIADLMRNTDDNCGQTCQSACSNSTC</sequence>
<keyword evidence="2" id="KW-1185">Reference proteome</keyword>
<evidence type="ECO:0000313" key="2">
    <source>
        <dbReference type="Proteomes" id="UP000755585"/>
    </source>
</evidence>
<organism evidence="1 2">
    <name type="scientific">Kribbella aluminosa</name>
    <dbReference type="NCBI Taxonomy" id="416017"/>
    <lineage>
        <taxon>Bacteria</taxon>
        <taxon>Bacillati</taxon>
        <taxon>Actinomycetota</taxon>
        <taxon>Actinomycetes</taxon>
        <taxon>Propionibacteriales</taxon>
        <taxon>Kribbellaceae</taxon>
        <taxon>Kribbella</taxon>
    </lineage>
</organism>
<name>A0ABS4UNW8_9ACTN</name>
<accession>A0ABS4UNW8</accession>
<gene>
    <name evidence="1" type="ORF">JOF29_004419</name>
</gene>
<dbReference type="EMBL" id="JAGINT010000002">
    <property type="protein sequence ID" value="MBP2353309.1"/>
    <property type="molecule type" value="Genomic_DNA"/>
</dbReference>
<dbReference type="RefSeq" id="WP_209696290.1">
    <property type="nucleotide sequence ID" value="NZ_BAAAVU010000001.1"/>
</dbReference>